<dbReference type="EMBL" id="BMIK01000002">
    <property type="protein sequence ID" value="GGC18864.1"/>
    <property type="molecule type" value="Genomic_DNA"/>
</dbReference>
<feature type="transmembrane region" description="Helical" evidence="5">
    <location>
        <begin position="7"/>
        <end position="25"/>
    </location>
</feature>
<keyword evidence="3 4" id="KW-0408">Iron</keyword>
<dbReference type="InterPro" id="IPR019251">
    <property type="entry name" value="DUF2231_TM"/>
</dbReference>
<evidence type="ECO:0000256" key="3">
    <source>
        <dbReference type="ARBA" id="ARBA00023004"/>
    </source>
</evidence>
<keyword evidence="8" id="KW-1185">Reference proteome</keyword>
<keyword evidence="5" id="KW-1133">Transmembrane helix</keyword>
<dbReference type="PANTHER" id="PTHR35889">
    <property type="entry name" value="CYCLOINULO-OLIGOSACCHARIDE FRUCTANOTRANSFERASE-RELATED"/>
    <property type="match status" value="1"/>
</dbReference>
<dbReference type="Pfam" id="PF07635">
    <property type="entry name" value="PSCyt1"/>
    <property type="match status" value="1"/>
</dbReference>
<dbReference type="PROSITE" id="PS51007">
    <property type="entry name" value="CYTC"/>
    <property type="match status" value="1"/>
</dbReference>
<feature type="domain" description="Cytochrome c" evidence="6">
    <location>
        <begin position="183"/>
        <end position="283"/>
    </location>
</feature>
<dbReference type="InterPro" id="IPR032675">
    <property type="entry name" value="LRR_dom_sf"/>
</dbReference>
<proteinExistence type="predicted"/>
<evidence type="ECO:0000256" key="2">
    <source>
        <dbReference type="ARBA" id="ARBA00022723"/>
    </source>
</evidence>
<dbReference type="Pfam" id="PF09990">
    <property type="entry name" value="DUF2231"/>
    <property type="match status" value="1"/>
</dbReference>
<evidence type="ECO:0000313" key="8">
    <source>
        <dbReference type="Proteomes" id="UP000597338"/>
    </source>
</evidence>
<keyword evidence="2 4" id="KW-0479">Metal-binding</keyword>
<dbReference type="SUPFAM" id="SSF52047">
    <property type="entry name" value="RNI-like"/>
    <property type="match status" value="1"/>
</dbReference>
<reference evidence="8" key="1">
    <citation type="journal article" date="2019" name="Int. J. Syst. Evol. Microbiol.">
        <title>The Global Catalogue of Microorganisms (GCM) 10K type strain sequencing project: providing services to taxonomists for standard genome sequencing and annotation.</title>
        <authorList>
            <consortium name="The Broad Institute Genomics Platform"/>
            <consortium name="The Broad Institute Genome Sequencing Center for Infectious Disease"/>
            <person name="Wu L."/>
            <person name="Ma J."/>
        </authorList>
    </citation>
    <scope>NUCLEOTIDE SEQUENCE [LARGE SCALE GENOMIC DNA]</scope>
    <source>
        <strain evidence="8">CGMCC 1.15342</strain>
    </source>
</reference>
<evidence type="ECO:0000256" key="4">
    <source>
        <dbReference type="PROSITE-ProRule" id="PRU00433"/>
    </source>
</evidence>
<gene>
    <name evidence="7" type="ORF">GCM10011386_08400</name>
</gene>
<feature type="transmembrane region" description="Helical" evidence="5">
    <location>
        <begin position="76"/>
        <end position="99"/>
    </location>
</feature>
<evidence type="ECO:0000313" key="7">
    <source>
        <dbReference type="EMBL" id="GGC18864.1"/>
    </source>
</evidence>
<organism evidence="7 8">
    <name type="scientific">Parapedobacter defluvii</name>
    <dbReference type="NCBI Taxonomy" id="2045106"/>
    <lineage>
        <taxon>Bacteria</taxon>
        <taxon>Pseudomonadati</taxon>
        <taxon>Bacteroidota</taxon>
        <taxon>Sphingobacteriia</taxon>
        <taxon>Sphingobacteriales</taxon>
        <taxon>Sphingobacteriaceae</taxon>
        <taxon>Parapedobacter</taxon>
    </lineage>
</organism>
<accession>A0ABQ1L3U7</accession>
<keyword evidence="5" id="KW-0472">Membrane</keyword>
<dbReference type="InterPro" id="IPR059177">
    <property type="entry name" value="GH29D-like_dom"/>
</dbReference>
<dbReference type="PANTHER" id="PTHR35889:SF3">
    <property type="entry name" value="F-BOX DOMAIN-CONTAINING PROTEIN"/>
    <property type="match status" value="1"/>
</dbReference>
<evidence type="ECO:0000256" key="1">
    <source>
        <dbReference type="ARBA" id="ARBA00022617"/>
    </source>
</evidence>
<sequence>MKSIHTALLNLLIAFQVFIVFFLLFESRIYVPASLQVLGRAHPLLLHFPIVLLVLAWLLGCFGEKLDMGQALVKQLVYTLLLLTAWSAALTVVAGLFLSKEGGYEGPAFQWHKWTGVALCFLSAGLLWYHERTAVKRTKYPNLFRIGLSVLLVVLMMAGHFGAGLTRGADYLFEPVRGKKQKALDIEMAVVFPDLVYPILEAKCLNCHSPNKAKGGLILSDTTLMRQGGDSGPLWVSSSTEESLLIQRLLLDIGHEHHMPPKGKPQLTDEELALVQAWVASGADFEVPLSSVPPDDPIHRLAVAVYGAPNTEAYDFPAADAGTVAGLNSPYRVVKPIALGMPALTVGFYGKTAFTEQSLSELTAVGLQVVSMSLSGMPLSEKDRQTLGNFTNLQELILNDTPVDDRWCETLAALPKLRTISLSGTKVTETGLATLLALPKLKQVYVWNTQVGTDVLERLQQEHKNVTIEQGYRDDGQTILPLNAPLIKPASSFFEERATVTLSHPVAGVELRYTLDGSEPDSTHARLYKEPFTIDAATVVRVKGYKSGWFSSAETLKAFHPSANRPDRLFLLGPPNPGYKGRGAVTLVDLVSGGDNHADGKWLGFYGEPMNVSFHFDEAIHIDTIGISVKQQYGNYIYPPKVIQVWGGADSIGARLLTRVQPILEKPEKAPASQLVSIPAVGDAIRYLRLVVEPFVPIPPGYPAEGNPAWIFVDEITIN</sequence>
<dbReference type="RefSeq" id="WP_188747787.1">
    <property type="nucleotide sequence ID" value="NZ_BMIK01000002.1"/>
</dbReference>
<dbReference type="InterPro" id="IPR036909">
    <property type="entry name" value="Cyt_c-like_dom_sf"/>
</dbReference>
<dbReference type="SUPFAM" id="SSF46626">
    <property type="entry name" value="Cytochrome c"/>
    <property type="match status" value="1"/>
</dbReference>
<name>A0ABQ1L3U7_9SPHI</name>
<dbReference type="InterPro" id="IPR009056">
    <property type="entry name" value="Cyt_c-like_dom"/>
</dbReference>
<evidence type="ECO:0000259" key="6">
    <source>
        <dbReference type="PROSITE" id="PS51007"/>
    </source>
</evidence>
<feature type="transmembrane region" description="Helical" evidence="5">
    <location>
        <begin position="111"/>
        <end position="130"/>
    </location>
</feature>
<comment type="caution">
    <text evidence="7">The sequence shown here is derived from an EMBL/GenBank/DDBJ whole genome shotgun (WGS) entry which is preliminary data.</text>
</comment>
<dbReference type="Pfam" id="PF13290">
    <property type="entry name" value="CHB_HEX_C_1"/>
    <property type="match status" value="1"/>
</dbReference>
<dbReference type="Proteomes" id="UP000597338">
    <property type="component" value="Unassembled WGS sequence"/>
</dbReference>
<protein>
    <recommendedName>
        <fullName evidence="6">Cytochrome c domain-containing protein</fullName>
    </recommendedName>
</protein>
<feature type="transmembrane region" description="Helical" evidence="5">
    <location>
        <begin position="45"/>
        <end position="64"/>
    </location>
</feature>
<evidence type="ECO:0000256" key="5">
    <source>
        <dbReference type="SAM" id="Phobius"/>
    </source>
</evidence>
<dbReference type="Gene3D" id="3.80.10.10">
    <property type="entry name" value="Ribonuclease Inhibitor"/>
    <property type="match status" value="1"/>
</dbReference>
<keyword evidence="1 4" id="KW-0349">Heme</keyword>
<dbReference type="InterPro" id="IPR011429">
    <property type="entry name" value="Cyt_c_Planctomycete-type"/>
</dbReference>
<keyword evidence="5" id="KW-0812">Transmembrane</keyword>
<feature type="transmembrane region" description="Helical" evidence="5">
    <location>
        <begin position="142"/>
        <end position="163"/>
    </location>
</feature>